<dbReference type="RefSeq" id="WP_307473918.1">
    <property type="nucleotide sequence ID" value="NZ_JAUSUB010000006.1"/>
</dbReference>
<evidence type="ECO:0000313" key="2">
    <source>
        <dbReference type="Proteomes" id="UP001238088"/>
    </source>
</evidence>
<dbReference type="Proteomes" id="UP001238088">
    <property type="component" value="Unassembled WGS sequence"/>
</dbReference>
<reference evidence="1 2" key="1">
    <citation type="submission" date="2023-07" db="EMBL/GenBank/DDBJ databases">
        <title>Genomic Encyclopedia of Type Strains, Phase IV (KMG-IV): sequencing the most valuable type-strain genomes for metagenomic binning, comparative biology and taxonomic classification.</title>
        <authorList>
            <person name="Goeker M."/>
        </authorList>
    </citation>
    <scope>NUCLEOTIDE SEQUENCE [LARGE SCALE GENOMIC DNA]</scope>
    <source>
        <strain evidence="1 2">DSM 23494</strain>
    </source>
</reference>
<organism evidence="1 2">
    <name type="scientific">Cytobacillus purgationiresistens</name>
    <dbReference type="NCBI Taxonomy" id="863449"/>
    <lineage>
        <taxon>Bacteria</taxon>
        <taxon>Bacillati</taxon>
        <taxon>Bacillota</taxon>
        <taxon>Bacilli</taxon>
        <taxon>Bacillales</taxon>
        <taxon>Bacillaceae</taxon>
        <taxon>Cytobacillus</taxon>
    </lineage>
</organism>
<gene>
    <name evidence="1" type="ORF">J2S17_001812</name>
</gene>
<evidence type="ECO:0000313" key="1">
    <source>
        <dbReference type="EMBL" id="MDQ0269940.1"/>
    </source>
</evidence>
<proteinExistence type="predicted"/>
<sequence>METELKSLIIRQIKEVYGNEMKVYDEPVRQGLETPSFLVLLIEDQQERKLGYMSEWEFLVNVTYFPHDGYNAYSENDRVSQTFKENFRYIGNVFHVNRLKATKSDGILIISFTVKKQVKEILDGTKMQALQYGGVTSE</sequence>
<keyword evidence="2" id="KW-1185">Reference proteome</keyword>
<name>A0ABU0AFZ2_9BACI</name>
<dbReference type="Pfam" id="PF20765">
    <property type="entry name" value="Phage_tail_terminator_8"/>
    <property type="match status" value="1"/>
</dbReference>
<comment type="caution">
    <text evidence="1">The sequence shown here is derived from an EMBL/GenBank/DDBJ whole genome shotgun (WGS) entry which is preliminary data.</text>
</comment>
<evidence type="ECO:0008006" key="3">
    <source>
        <dbReference type="Google" id="ProtNLM"/>
    </source>
</evidence>
<dbReference type="InterPro" id="IPR049254">
    <property type="entry name" value="Phage_tail_terminator"/>
</dbReference>
<dbReference type="EMBL" id="JAUSUB010000006">
    <property type="protein sequence ID" value="MDQ0269940.1"/>
    <property type="molecule type" value="Genomic_DNA"/>
</dbReference>
<accession>A0ABU0AFZ2</accession>
<protein>
    <recommendedName>
        <fullName evidence="3">Phage protein</fullName>
    </recommendedName>
</protein>